<gene>
    <name evidence="2" type="ORF">NDU88_000173</name>
</gene>
<dbReference type="AlphaFoldDB" id="A0AAV7WGQ6"/>
<name>A0AAV7WGQ6_PLEWA</name>
<keyword evidence="3" id="KW-1185">Reference proteome</keyword>
<reference evidence="2" key="1">
    <citation type="journal article" date="2022" name="bioRxiv">
        <title>Sequencing and chromosome-scale assembly of the giantPleurodeles waltlgenome.</title>
        <authorList>
            <person name="Brown T."/>
            <person name="Elewa A."/>
            <person name="Iarovenko S."/>
            <person name="Subramanian E."/>
            <person name="Araus A.J."/>
            <person name="Petzold A."/>
            <person name="Susuki M."/>
            <person name="Suzuki K.-i.T."/>
            <person name="Hayashi T."/>
            <person name="Toyoda A."/>
            <person name="Oliveira C."/>
            <person name="Osipova E."/>
            <person name="Leigh N.D."/>
            <person name="Simon A."/>
            <person name="Yun M.H."/>
        </authorList>
    </citation>
    <scope>NUCLEOTIDE SEQUENCE</scope>
    <source>
        <strain evidence="2">20211129_DDA</strain>
        <tissue evidence="2">Liver</tissue>
    </source>
</reference>
<sequence length="121" mass="13101">MHCAAARQWHAAGQSKGCAPAQYLPMLSETTNERAQLHTTTTPDAVTVTVIPIMPANEEDATIMLQCDLAPWQACVDAVRTCVRPCVEQCVSQLNELSHAEQRSGPSLHLGGSLTSTRHHL</sequence>
<evidence type="ECO:0000313" key="3">
    <source>
        <dbReference type="Proteomes" id="UP001066276"/>
    </source>
</evidence>
<dbReference type="EMBL" id="JANPWB010000001">
    <property type="protein sequence ID" value="KAJ1212518.1"/>
    <property type="molecule type" value="Genomic_DNA"/>
</dbReference>
<comment type="caution">
    <text evidence="2">The sequence shown here is derived from an EMBL/GenBank/DDBJ whole genome shotgun (WGS) entry which is preliminary data.</text>
</comment>
<evidence type="ECO:0000313" key="2">
    <source>
        <dbReference type="EMBL" id="KAJ1212518.1"/>
    </source>
</evidence>
<evidence type="ECO:0000256" key="1">
    <source>
        <dbReference type="SAM" id="MobiDB-lite"/>
    </source>
</evidence>
<feature type="region of interest" description="Disordered" evidence="1">
    <location>
        <begin position="101"/>
        <end position="121"/>
    </location>
</feature>
<organism evidence="2 3">
    <name type="scientific">Pleurodeles waltl</name>
    <name type="common">Iberian ribbed newt</name>
    <dbReference type="NCBI Taxonomy" id="8319"/>
    <lineage>
        <taxon>Eukaryota</taxon>
        <taxon>Metazoa</taxon>
        <taxon>Chordata</taxon>
        <taxon>Craniata</taxon>
        <taxon>Vertebrata</taxon>
        <taxon>Euteleostomi</taxon>
        <taxon>Amphibia</taxon>
        <taxon>Batrachia</taxon>
        <taxon>Caudata</taxon>
        <taxon>Salamandroidea</taxon>
        <taxon>Salamandridae</taxon>
        <taxon>Pleurodelinae</taxon>
        <taxon>Pleurodeles</taxon>
    </lineage>
</organism>
<proteinExistence type="predicted"/>
<protein>
    <submittedName>
        <fullName evidence="2">Uncharacterized protein</fullName>
    </submittedName>
</protein>
<dbReference type="Proteomes" id="UP001066276">
    <property type="component" value="Chromosome 1_1"/>
</dbReference>
<accession>A0AAV7WGQ6</accession>